<evidence type="ECO:0000313" key="2">
    <source>
        <dbReference type="Proteomes" id="UP001597393"/>
    </source>
</evidence>
<organism evidence="1 2">
    <name type="scientific">Sphingobacterium corticis</name>
    <dbReference type="NCBI Taxonomy" id="1812823"/>
    <lineage>
        <taxon>Bacteria</taxon>
        <taxon>Pseudomonadati</taxon>
        <taxon>Bacteroidota</taxon>
        <taxon>Sphingobacteriia</taxon>
        <taxon>Sphingobacteriales</taxon>
        <taxon>Sphingobacteriaceae</taxon>
        <taxon>Sphingobacterium</taxon>
    </lineage>
</organism>
<keyword evidence="2" id="KW-1185">Reference proteome</keyword>
<gene>
    <name evidence="1" type="ORF">ACFSQ3_02800</name>
</gene>
<sequence>MNTLKISEQEWQIIRLKITRKYNSLREEDLVYEVGQEDDLVQRLAKRIRRDADYVRFTLGKELQEIASNRL</sequence>
<protein>
    <submittedName>
        <fullName evidence="1">Uncharacterized protein</fullName>
    </submittedName>
</protein>
<dbReference type="EMBL" id="JBHUMA010000004">
    <property type="protein sequence ID" value="MFD2597867.1"/>
    <property type="molecule type" value="Genomic_DNA"/>
</dbReference>
<proteinExistence type="predicted"/>
<comment type="caution">
    <text evidence="1">The sequence shown here is derived from an EMBL/GenBank/DDBJ whole genome shotgun (WGS) entry which is preliminary data.</text>
</comment>
<reference evidence="2" key="1">
    <citation type="journal article" date="2019" name="Int. J. Syst. Evol. Microbiol.">
        <title>The Global Catalogue of Microorganisms (GCM) 10K type strain sequencing project: providing services to taxonomists for standard genome sequencing and annotation.</title>
        <authorList>
            <consortium name="The Broad Institute Genomics Platform"/>
            <consortium name="The Broad Institute Genome Sequencing Center for Infectious Disease"/>
            <person name="Wu L."/>
            <person name="Ma J."/>
        </authorList>
    </citation>
    <scope>NUCLEOTIDE SEQUENCE [LARGE SCALE GENOMIC DNA]</scope>
    <source>
        <strain evidence="2">KCTC 42248</strain>
    </source>
</reference>
<dbReference type="Proteomes" id="UP001597393">
    <property type="component" value="Unassembled WGS sequence"/>
</dbReference>
<dbReference type="RefSeq" id="WP_380867298.1">
    <property type="nucleotide sequence ID" value="NZ_JBHUMA010000004.1"/>
</dbReference>
<accession>A0ABW5NFX8</accession>
<evidence type="ECO:0000313" key="1">
    <source>
        <dbReference type="EMBL" id="MFD2597867.1"/>
    </source>
</evidence>
<name>A0ABW5NFX8_9SPHI</name>